<accession>A0ABT4TR68</accession>
<protein>
    <submittedName>
        <fullName evidence="1">Uncharacterized protein</fullName>
    </submittedName>
</protein>
<gene>
    <name evidence="1" type="ORF">O4U47_21915</name>
</gene>
<dbReference type="RefSeq" id="WP_270679808.1">
    <property type="nucleotide sequence ID" value="NZ_JAQFWP010000048.1"/>
</dbReference>
<organism evidence="1 2">
    <name type="scientific">Nocardiopsis suaedae</name>
    <dbReference type="NCBI Taxonomy" id="3018444"/>
    <lineage>
        <taxon>Bacteria</taxon>
        <taxon>Bacillati</taxon>
        <taxon>Actinomycetota</taxon>
        <taxon>Actinomycetes</taxon>
        <taxon>Streptosporangiales</taxon>
        <taxon>Nocardiopsidaceae</taxon>
        <taxon>Nocardiopsis</taxon>
    </lineage>
</organism>
<dbReference type="EMBL" id="JAQFWP010000048">
    <property type="protein sequence ID" value="MDA2807178.1"/>
    <property type="molecule type" value="Genomic_DNA"/>
</dbReference>
<sequence>MSGIEGLKSRLAVGARDRAPPGRLGPLARGRAAPMPFHIAGWIATMVLSGLGDTGYVSLSPIVLWPLQGRGKPYWKKRASYSGRARLRGPSEHAISQFRNWDILKPLRCCPYNGEIARAVLVLQNRESR</sequence>
<proteinExistence type="predicted"/>
<name>A0ABT4TR68_9ACTN</name>
<evidence type="ECO:0000313" key="1">
    <source>
        <dbReference type="EMBL" id="MDA2807178.1"/>
    </source>
</evidence>
<reference evidence="1" key="1">
    <citation type="submission" date="2023-01" db="EMBL/GenBank/DDBJ databases">
        <title>Draft genome sequence of Nocardiopsis sp. LSu2-4 isolated from halophytes.</title>
        <authorList>
            <person name="Duangmal K."/>
            <person name="Chantavorakit T."/>
        </authorList>
    </citation>
    <scope>NUCLEOTIDE SEQUENCE</scope>
    <source>
        <strain evidence="1">LSu2-4</strain>
    </source>
</reference>
<evidence type="ECO:0000313" key="2">
    <source>
        <dbReference type="Proteomes" id="UP001165685"/>
    </source>
</evidence>
<keyword evidence="2" id="KW-1185">Reference proteome</keyword>
<dbReference type="Proteomes" id="UP001165685">
    <property type="component" value="Unassembled WGS sequence"/>
</dbReference>
<comment type="caution">
    <text evidence="1">The sequence shown here is derived from an EMBL/GenBank/DDBJ whole genome shotgun (WGS) entry which is preliminary data.</text>
</comment>